<dbReference type="Proteomes" id="UP000821845">
    <property type="component" value="Chromosome 3"/>
</dbReference>
<keyword evidence="2" id="KW-1185">Reference proteome</keyword>
<name>A0ACB7SNS4_HYAAI</name>
<sequence>MVPDNSTHREAAVTLRRRRRRHRKRSQKTAEVNADATSFVKKVARSTHSTAKKDTETTSKVDRAARPEKRPQPPRVQRATEVPQNSPTSKTSATNEEVLIDDAQVINIL</sequence>
<accession>A0ACB7SNS4</accession>
<gene>
    <name evidence="1" type="ORF">HPB50_006803</name>
</gene>
<protein>
    <submittedName>
        <fullName evidence="1">Uncharacterized protein</fullName>
    </submittedName>
</protein>
<evidence type="ECO:0000313" key="1">
    <source>
        <dbReference type="EMBL" id="KAH6935564.1"/>
    </source>
</evidence>
<dbReference type="EMBL" id="CM023483">
    <property type="protein sequence ID" value="KAH6935564.1"/>
    <property type="molecule type" value="Genomic_DNA"/>
</dbReference>
<proteinExistence type="predicted"/>
<comment type="caution">
    <text evidence="1">The sequence shown here is derived from an EMBL/GenBank/DDBJ whole genome shotgun (WGS) entry which is preliminary data.</text>
</comment>
<organism evidence="1 2">
    <name type="scientific">Hyalomma asiaticum</name>
    <name type="common">Tick</name>
    <dbReference type="NCBI Taxonomy" id="266040"/>
    <lineage>
        <taxon>Eukaryota</taxon>
        <taxon>Metazoa</taxon>
        <taxon>Ecdysozoa</taxon>
        <taxon>Arthropoda</taxon>
        <taxon>Chelicerata</taxon>
        <taxon>Arachnida</taxon>
        <taxon>Acari</taxon>
        <taxon>Parasitiformes</taxon>
        <taxon>Ixodida</taxon>
        <taxon>Ixodoidea</taxon>
        <taxon>Ixodidae</taxon>
        <taxon>Hyalomminae</taxon>
        <taxon>Hyalomma</taxon>
    </lineage>
</organism>
<reference evidence="1" key="1">
    <citation type="submission" date="2020-05" db="EMBL/GenBank/DDBJ databases">
        <title>Large-scale comparative analyses of tick genomes elucidate their genetic diversity and vector capacities.</title>
        <authorList>
            <person name="Jia N."/>
            <person name="Wang J."/>
            <person name="Shi W."/>
            <person name="Du L."/>
            <person name="Sun Y."/>
            <person name="Zhan W."/>
            <person name="Jiang J."/>
            <person name="Wang Q."/>
            <person name="Zhang B."/>
            <person name="Ji P."/>
            <person name="Sakyi L.B."/>
            <person name="Cui X."/>
            <person name="Yuan T."/>
            <person name="Jiang B."/>
            <person name="Yang W."/>
            <person name="Lam T.T.-Y."/>
            <person name="Chang Q."/>
            <person name="Ding S."/>
            <person name="Wang X."/>
            <person name="Zhu J."/>
            <person name="Ruan X."/>
            <person name="Zhao L."/>
            <person name="Wei J."/>
            <person name="Que T."/>
            <person name="Du C."/>
            <person name="Cheng J."/>
            <person name="Dai P."/>
            <person name="Han X."/>
            <person name="Huang E."/>
            <person name="Gao Y."/>
            <person name="Liu J."/>
            <person name="Shao H."/>
            <person name="Ye R."/>
            <person name="Li L."/>
            <person name="Wei W."/>
            <person name="Wang X."/>
            <person name="Wang C."/>
            <person name="Yang T."/>
            <person name="Huo Q."/>
            <person name="Li W."/>
            <person name="Guo W."/>
            <person name="Chen H."/>
            <person name="Zhou L."/>
            <person name="Ni X."/>
            <person name="Tian J."/>
            <person name="Zhou Y."/>
            <person name="Sheng Y."/>
            <person name="Liu T."/>
            <person name="Pan Y."/>
            <person name="Xia L."/>
            <person name="Li J."/>
            <person name="Zhao F."/>
            <person name="Cao W."/>
        </authorList>
    </citation>
    <scope>NUCLEOTIDE SEQUENCE</scope>
    <source>
        <strain evidence="1">Hyas-2018</strain>
    </source>
</reference>
<evidence type="ECO:0000313" key="2">
    <source>
        <dbReference type="Proteomes" id="UP000821845"/>
    </source>
</evidence>